<dbReference type="AlphaFoldDB" id="A0A7W8DGJ1"/>
<keyword evidence="4" id="KW-0472">Membrane</keyword>
<feature type="repeat" description="TPR" evidence="3">
    <location>
        <begin position="176"/>
        <end position="209"/>
    </location>
</feature>
<keyword evidence="1" id="KW-0677">Repeat</keyword>
<feature type="repeat" description="TPR" evidence="3">
    <location>
        <begin position="142"/>
        <end position="175"/>
    </location>
</feature>
<feature type="repeat" description="TPR" evidence="3">
    <location>
        <begin position="210"/>
        <end position="243"/>
    </location>
</feature>
<name>A0A7W8DGJ1_9BACT</name>
<dbReference type="Pfam" id="PF14559">
    <property type="entry name" value="TPR_19"/>
    <property type="match status" value="1"/>
</dbReference>
<dbReference type="PANTHER" id="PTHR44943:SF8">
    <property type="entry name" value="TPR REPEAT-CONTAINING PROTEIN MJ0263"/>
    <property type="match status" value="1"/>
</dbReference>
<dbReference type="PROSITE" id="PS50293">
    <property type="entry name" value="TPR_REGION"/>
    <property type="match status" value="2"/>
</dbReference>
<dbReference type="Gene3D" id="1.25.40.10">
    <property type="entry name" value="Tetratricopeptide repeat domain"/>
    <property type="match status" value="5"/>
</dbReference>
<dbReference type="Pfam" id="PF13424">
    <property type="entry name" value="TPR_12"/>
    <property type="match status" value="1"/>
</dbReference>
<evidence type="ECO:0000313" key="6">
    <source>
        <dbReference type="Proteomes" id="UP000528322"/>
    </source>
</evidence>
<comment type="caution">
    <text evidence="5">The sequence shown here is derived from an EMBL/GenBank/DDBJ whole genome shotgun (WGS) entry which is preliminary data.</text>
</comment>
<keyword evidence="4" id="KW-0812">Transmembrane</keyword>
<proteinExistence type="predicted"/>
<dbReference type="Pfam" id="PF13432">
    <property type="entry name" value="TPR_16"/>
    <property type="match status" value="1"/>
</dbReference>
<dbReference type="Proteomes" id="UP000528322">
    <property type="component" value="Unassembled WGS sequence"/>
</dbReference>
<evidence type="ECO:0000256" key="1">
    <source>
        <dbReference type="ARBA" id="ARBA00022737"/>
    </source>
</evidence>
<dbReference type="InterPro" id="IPR051685">
    <property type="entry name" value="Ycf3/AcsC/BcsC/TPR_MFPF"/>
</dbReference>
<dbReference type="EMBL" id="JACHID010000004">
    <property type="protein sequence ID" value="MBB5021556.1"/>
    <property type="molecule type" value="Genomic_DNA"/>
</dbReference>
<dbReference type="Pfam" id="PF13176">
    <property type="entry name" value="TPR_7"/>
    <property type="match status" value="1"/>
</dbReference>
<feature type="repeat" description="TPR" evidence="3">
    <location>
        <begin position="278"/>
        <end position="311"/>
    </location>
</feature>
<dbReference type="Pfam" id="PF00515">
    <property type="entry name" value="TPR_1"/>
    <property type="match status" value="1"/>
</dbReference>
<protein>
    <submittedName>
        <fullName evidence="5">Tetratricopeptide (TPR) repeat protein</fullName>
    </submittedName>
</protein>
<keyword evidence="4" id="KW-1133">Transmembrane helix</keyword>
<feature type="transmembrane region" description="Helical" evidence="4">
    <location>
        <begin position="54"/>
        <end position="74"/>
    </location>
</feature>
<dbReference type="SUPFAM" id="SSF48452">
    <property type="entry name" value="TPR-like"/>
    <property type="match status" value="4"/>
</dbReference>
<keyword evidence="6" id="KW-1185">Reference proteome</keyword>
<dbReference type="InterPro" id="IPR011990">
    <property type="entry name" value="TPR-like_helical_dom_sf"/>
</dbReference>
<organism evidence="5 6">
    <name type="scientific">Desulfurispira natronophila</name>
    <dbReference type="NCBI Taxonomy" id="682562"/>
    <lineage>
        <taxon>Bacteria</taxon>
        <taxon>Pseudomonadati</taxon>
        <taxon>Chrysiogenota</taxon>
        <taxon>Chrysiogenia</taxon>
        <taxon>Chrysiogenales</taxon>
        <taxon>Chrysiogenaceae</taxon>
        <taxon>Desulfurispira</taxon>
    </lineage>
</organism>
<gene>
    <name evidence="5" type="ORF">HNR37_000868</name>
</gene>
<accession>A0A7W8DGJ1</accession>
<reference evidence="5 6" key="1">
    <citation type="submission" date="2020-08" db="EMBL/GenBank/DDBJ databases">
        <title>Genomic Encyclopedia of Type Strains, Phase IV (KMG-IV): sequencing the most valuable type-strain genomes for metagenomic binning, comparative biology and taxonomic classification.</title>
        <authorList>
            <person name="Goeker M."/>
        </authorList>
    </citation>
    <scope>NUCLEOTIDE SEQUENCE [LARGE SCALE GENOMIC DNA]</scope>
    <source>
        <strain evidence="5 6">DSM 22071</strain>
    </source>
</reference>
<keyword evidence="2 3" id="KW-0802">TPR repeat</keyword>
<dbReference type="PANTHER" id="PTHR44943">
    <property type="entry name" value="CELLULOSE SYNTHASE OPERON PROTEIN C"/>
    <property type="match status" value="1"/>
</dbReference>
<feature type="repeat" description="TPR" evidence="3">
    <location>
        <begin position="867"/>
        <end position="900"/>
    </location>
</feature>
<dbReference type="PROSITE" id="PS50005">
    <property type="entry name" value="TPR"/>
    <property type="match status" value="6"/>
</dbReference>
<evidence type="ECO:0000256" key="4">
    <source>
        <dbReference type="SAM" id="Phobius"/>
    </source>
</evidence>
<feature type="repeat" description="TPR" evidence="3">
    <location>
        <begin position="244"/>
        <end position="277"/>
    </location>
</feature>
<dbReference type="RefSeq" id="WP_183730458.1">
    <property type="nucleotide sequence ID" value="NZ_JACHID010000004.1"/>
</dbReference>
<evidence type="ECO:0000313" key="5">
    <source>
        <dbReference type="EMBL" id="MBB5021556.1"/>
    </source>
</evidence>
<dbReference type="SMART" id="SM00028">
    <property type="entry name" value="TPR"/>
    <property type="match status" value="11"/>
</dbReference>
<dbReference type="InterPro" id="IPR019734">
    <property type="entry name" value="TPR_rpt"/>
</dbReference>
<sequence>MARKDVNEQLAFLDDEDHAPPLYRLLQKIPYLRDQERLVRLVLAVPALRSRRGLYWYGGSGLGLVLVVALLVALSTVTREPEYEKPVEEPDEVLRGVEGDRFAEPEEPVRDVHFQRGDDFLSRGEYSRAINEYSKGISTNAALAYHNLGVVYHQLQEFDEAIESFQRAIDARPDLSRSYSALGLTLHEVGRHAEALQYHLGALRLDPDNSALHNNVGNAYVYVGDHHSAQRHYDHAIELNPSNIDAMTNRNVLQLTRGNYEAAIVGFREILAFDPDNYEVKINLGIAYRKQGDYEAAMDHFRRAQQLNRTPNVFINIGDTFRDMNRPEDAINAYDSAVNLTDSTYPLKKLAEYYYVLLRFPELYEKLEEIFAQEPWFPRGEELRAYANYLQGQESRAVTNLKRLLRRNPEDLAALRGYAQLQLLEGDLPEARYAVDTLQEFHSREPIAQALRGEYLRKLRSFQRAEEALQGEHDYSRYFLAKLLMERNRKDEALPLLQQVASSHNTKSGHAHFLLMLESLGRHDAPLAADYLEGALARGIGKAQREYIPRFLISDRYKYRLIYAFSPFNSIEERYLEYTRPFLLETGRTQEMQESAMSSYEQSLYRVAYRQFLRATQHTETARLNNHGVERSLSGDLVRALEYFKRAQEKEPGNALVKYNIALTYQKMGYDREAGQRYEELRNEAPSLYEVDINMAVMDARRGDREAVILSMSGLQSSVINDYRNEYQIDFDEEDDPIKDPRMALIVAIAQTLTQEQPTAGASEIFEELAQLFPDFYEGLLFREIFTGITFDIPPRLQVNPRYLMLKGDRALRAEQPELALRYYRTLYNQEINVLSSTKMGIAYSRMGRHEQGNQYFNEAVEQQPSIAALNNLGNSYADAGNYHGLQQSYERALEQNQDNFYLAMNYAYANQQFRRYNFAREVFEVASGINPSNPMPYYNLAKIHLMFGRHFMAREELFRGMERYPQMPVLNYLMSLIELIDGNFHDSYFYLRRSVNQDLDSTDLQDIRLTYQIH</sequence>
<evidence type="ECO:0000256" key="3">
    <source>
        <dbReference type="PROSITE-ProRule" id="PRU00339"/>
    </source>
</evidence>
<evidence type="ECO:0000256" key="2">
    <source>
        <dbReference type="ARBA" id="ARBA00022803"/>
    </source>
</evidence>